<name>A0ABP8RWR7_9PSEU</name>
<comment type="cofactor">
    <cofactor evidence="1">
        <name>FAD</name>
        <dbReference type="ChEBI" id="CHEBI:57692"/>
    </cofactor>
</comment>
<dbReference type="NCBIfam" id="TIGR03452">
    <property type="entry name" value="mycothione_red"/>
    <property type="match status" value="1"/>
</dbReference>
<dbReference type="InterPro" id="IPR036188">
    <property type="entry name" value="FAD/NAD-bd_sf"/>
</dbReference>
<keyword evidence="13" id="KW-1185">Reference proteome</keyword>
<evidence type="ECO:0000313" key="13">
    <source>
        <dbReference type="Proteomes" id="UP001501598"/>
    </source>
</evidence>
<keyword evidence="8 9" id="KW-0676">Redox-active center</keyword>
<keyword evidence="7" id="KW-1015">Disulfide bond</keyword>
<dbReference type="InterPro" id="IPR004099">
    <property type="entry name" value="Pyr_nucl-diS_OxRdtase_dimer"/>
</dbReference>
<evidence type="ECO:0000256" key="6">
    <source>
        <dbReference type="ARBA" id="ARBA00023002"/>
    </source>
</evidence>
<dbReference type="InterPro" id="IPR017817">
    <property type="entry name" value="Mycothione_reductase"/>
</dbReference>
<organism evidence="12 13">
    <name type="scientific">Pseudonocardia xishanensis</name>
    <dbReference type="NCBI Taxonomy" id="630995"/>
    <lineage>
        <taxon>Bacteria</taxon>
        <taxon>Bacillati</taxon>
        <taxon>Actinomycetota</taxon>
        <taxon>Actinomycetes</taxon>
        <taxon>Pseudonocardiales</taxon>
        <taxon>Pseudonocardiaceae</taxon>
        <taxon>Pseudonocardia</taxon>
    </lineage>
</organism>
<evidence type="ECO:0000259" key="10">
    <source>
        <dbReference type="Pfam" id="PF02852"/>
    </source>
</evidence>
<evidence type="ECO:0000256" key="1">
    <source>
        <dbReference type="ARBA" id="ARBA00001974"/>
    </source>
</evidence>
<evidence type="ECO:0000259" key="11">
    <source>
        <dbReference type="Pfam" id="PF07992"/>
    </source>
</evidence>
<feature type="domain" description="FAD/NAD(P)-binding" evidence="11">
    <location>
        <begin position="14"/>
        <end position="325"/>
    </location>
</feature>
<dbReference type="SUPFAM" id="SSF51905">
    <property type="entry name" value="FAD/NAD(P)-binding domain"/>
    <property type="match status" value="1"/>
</dbReference>
<dbReference type="InterPro" id="IPR001100">
    <property type="entry name" value="Pyr_nuc-diS_OxRdtase"/>
</dbReference>
<dbReference type="PRINTS" id="PR00368">
    <property type="entry name" value="FADPNR"/>
</dbReference>
<evidence type="ECO:0000256" key="5">
    <source>
        <dbReference type="ARBA" id="ARBA00022857"/>
    </source>
</evidence>
<dbReference type="InterPro" id="IPR023753">
    <property type="entry name" value="FAD/NAD-binding_dom"/>
</dbReference>
<dbReference type="Gene3D" id="3.50.50.60">
    <property type="entry name" value="FAD/NAD(P)-binding domain"/>
    <property type="match status" value="2"/>
</dbReference>
<evidence type="ECO:0000256" key="8">
    <source>
        <dbReference type="ARBA" id="ARBA00023284"/>
    </source>
</evidence>
<dbReference type="Pfam" id="PF07992">
    <property type="entry name" value="Pyr_redox_2"/>
    <property type="match status" value="1"/>
</dbReference>
<accession>A0ABP8RWR7</accession>
<reference evidence="13" key="1">
    <citation type="journal article" date="2019" name="Int. J. Syst. Evol. Microbiol.">
        <title>The Global Catalogue of Microorganisms (GCM) 10K type strain sequencing project: providing services to taxonomists for standard genome sequencing and annotation.</title>
        <authorList>
            <consortium name="The Broad Institute Genomics Platform"/>
            <consortium name="The Broad Institute Genome Sequencing Center for Infectious Disease"/>
            <person name="Wu L."/>
            <person name="Ma J."/>
        </authorList>
    </citation>
    <scope>NUCLEOTIDE SEQUENCE [LARGE SCALE GENOMIC DNA]</scope>
    <source>
        <strain evidence="13">JCM 17906</strain>
    </source>
</reference>
<dbReference type="Proteomes" id="UP001501598">
    <property type="component" value="Unassembled WGS sequence"/>
</dbReference>
<dbReference type="NCBIfam" id="NF005884">
    <property type="entry name" value="PRK07846.1"/>
    <property type="match status" value="1"/>
</dbReference>
<dbReference type="InterPro" id="IPR016156">
    <property type="entry name" value="FAD/NAD-linked_Rdtase_dimer_sf"/>
</dbReference>
<sequence length="462" mass="49602">MSHPISLVPVAHHDLVVIGTGSGNTFVDERFADWDVAIVEHGVFGGTCLNVGCIPTKMYVYAADVADAVRGAARYGIDASLDKVRWGDIRDRVFGRIDPISEGGREYRVERSPNVTVYFGHATFTGHRTLDVDGRELTADHVVVAAGGRPMIPRAVAESGAPYETSDTIMRMDERPERLVIIGGGYIAAEFAHVFSALGTEVTVVVRGSRLLRSHDETISAAYTDLASQRFDVRLATQVTDVAGTTGDLTVTLDDGSSLAADALLVAAGRIPNGDRMNLGAAGIATHSDGRIEVDRFQRTSAEGVFALGDVSSPWALKHVANREAKVVGYNLINPEAPIETDHRFVPSAVFTEPQVASVGKTEEMVRMMGLDYTVKVQRFGDVAFGWAMEDTTGLCKIIAEKGTGRLLGAHLMGPQASTLIQPLIQAMSFGLGAREMATGQYWIHPALPEVVENALLGLEIT</sequence>
<keyword evidence="4 9" id="KW-0274">FAD</keyword>
<evidence type="ECO:0000256" key="3">
    <source>
        <dbReference type="ARBA" id="ARBA00022630"/>
    </source>
</evidence>
<dbReference type="Gene3D" id="3.30.390.30">
    <property type="match status" value="1"/>
</dbReference>
<keyword evidence="6 9" id="KW-0560">Oxidoreductase</keyword>
<gene>
    <name evidence="12" type="primary">mtr</name>
    <name evidence="12" type="ORF">GCM10023175_43670</name>
</gene>
<evidence type="ECO:0000256" key="7">
    <source>
        <dbReference type="ARBA" id="ARBA00023157"/>
    </source>
</evidence>
<evidence type="ECO:0000256" key="9">
    <source>
        <dbReference type="RuleBase" id="RU003691"/>
    </source>
</evidence>
<keyword evidence="3 9" id="KW-0285">Flavoprotein</keyword>
<dbReference type="PROSITE" id="PS00076">
    <property type="entry name" value="PYRIDINE_REDOX_1"/>
    <property type="match status" value="1"/>
</dbReference>
<dbReference type="Pfam" id="PF02852">
    <property type="entry name" value="Pyr_redox_dim"/>
    <property type="match status" value="1"/>
</dbReference>
<dbReference type="SUPFAM" id="SSF55424">
    <property type="entry name" value="FAD/NAD-linked reductases, dimerisation (C-terminal) domain"/>
    <property type="match status" value="1"/>
</dbReference>
<evidence type="ECO:0000256" key="2">
    <source>
        <dbReference type="ARBA" id="ARBA00007532"/>
    </source>
</evidence>
<comment type="caution">
    <text evidence="12">The sequence shown here is derived from an EMBL/GenBank/DDBJ whole genome shotgun (WGS) entry which is preliminary data.</text>
</comment>
<comment type="similarity">
    <text evidence="2 9">Belongs to the class-I pyridine nucleotide-disulfide oxidoreductase family.</text>
</comment>
<dbReference type="PRINTS" id="PR00411">
    <property type="entry name" value="PNDRDTASEI"/>
</dbReference>
<feature type="domain" description="Pyridine nucleotide-disulphide oxidoreductase dimerisation" evidence="10">
    <location>
        <begin position="346"/>
        <end position="455"/>
    </location>
</feature>
<dbReference type="InterPro" id="IPR012999">
    <property type="entry name" value="Pyr_OxRdtase_I_AS"/>
</dbReference>
<evidence type="ECO:0000256" key="4">
    <source>
        <dbReference type="ARBA" id="ARBA00022827"/>
    </source>
</evidence>
<dbReference type="PANTHER" id="PTHR43014:SF4">
    <property type="entry name" value="PYRIDINE NUCLEOTIDE-DISULFIDE OXIDOREDUCTASE RCLA-RELATED"/>
    <property type="match status" value="1"/>
</dbReference>
<dbReference type="EMBL" id="BAABGT010000069">
    <property type="protein sequence ID" value="GAA4551574.1"/>
    <property type="molecule type" value="Genomic_DNA"/>
</dbReference>
<proteinExistence type="inferred from homology"/>
<dbReference type="PIRSF" id="PIRSF000350">
    <property type="entry name" value="Mercury_reductase_MerA"/>
    <property type="match status" value="1"/>
</dbReference>
<protein>
    <submittedName>
        <fullName evidence="12">Mycothione reductase</fullName>
    </submittedName>
</protein>
<dbReference type="PANTHER" id="PTHR43014">
    <property type="entry name" value="MERCURIC REDUCTASE"/>
    <property type="match status" value="1"/>
</dbReference>
<evidence type="ECO:0000313" key="12">
    <source>
        <dbReference type="EMBL" id="GAA4551574.1"/>
    </source>
</evidence>
<keyword evidence="5" id="KW-0521">NADP</keyword>